<dbReference type="Gene3D" id="3.40.50.410">
    <property type="entry name" value="von Willebrand factor, type A domain"/>
    <property type="match status" value="1"/>
</dbReference>
<dbReference type="InterPro" id="IPR036494">
    <property type="entry name" value="Ku_C_sf"/>
</dbReference>
<evidence type="ECO:0000256" key="3">
    <source>
        <dbReference type="ARBA" id="ARBA00022763"/>
    </source>
</evidence>
<evidence type="ECO:0000256" key="5">
    <source>
        <dbReference type="ARBA" id="ARBA00022806"/>
    </source>
</evidence>
<evidence type="ECO:0000313" key="13">
    <source>
        <dbReference type="Proteomes" id="UP000095287"/>
    </source>
</evidence>
<reference evidence="14" key="1">
    <citation type="submission" date="2016-11" db="UniProtKB">
        <authorList>
            <consortium name="WormBaseParasite"/>
        </authorList>
    </citation>
    <scope>IDENTIFICATION</scope>
</reference>
<dbReference type="GO" id="GO:0042162">
    <property type="term" value="F:telomeric DNA binding"/>
    <property type="evidence" value="ECO:0007669"/>
    <property type="project" value="TreeGrafter"/>
</dbReference>
<dbReference type="GO" id="GO:0043564">
    <property type="term" value="C:Ku70:Ku80 complex"/>
    <property type="evidence" value="ECO:0007669"/>
    <property type="project" value="TreeGrafter"/>
</dbReference>
<dbReference type="SUPFAM" id="SSF53300">
    <property type="entry name" value="vWA-like"/>
    <property type="match status" value="1"/>
</dbReference>
<dbReference type="CDD" id="cd00594">
    <property type="entry name" value="KU"/>
    <property type="match status" value="1"/>
</dbReference>
<dbReference type="GO" id="GO:0000723">
    <property type="term" value="P:telomere maintenance"/>
    <property type="evidence" value="ECO:0007669"/>
    <property type="project" value="TreeGrafter"/>
</dbReference>
<feature type="region of interest" description="Disordered" evidence="11">
    <location>
        <begin position="692"/>
        <end position="712"/>
    </location>
</feature>
<dbReference type="WBParaSite" id="L893_g13963.t1">
    <property type="protein sequence ID" value="L893_g13963.t1"/>
    <property type="gene ID" value="L893_g13963"/>
</dbReference>
<evidence type="ECO:0000313" key="14">
    <source>
        <dbReference type="WBParaSite" id="L893_g13963.t1"/>
    </source>
</evidence>
<evidence type="ECO:0000256" key="7">
    <source>
        <dbReference type="ARBA" id="ARBA00023125"/>
    </source>
</evidence>
<dbReference type="GO" id="GO:0003690">
    <property type="term" value="F:double-stranded DNA binding"/>
    <property type="evidence" value="ECO:0007669"/>
    <property type="project" value="TreeGrafter"/>
</dbReference>
<dbReference type="Gene3D" id="1.10.1600.10">
    <property type="match status" value="1"/>
</dbReference>
<keyword evidence="8" id="KW-0233">DNA recombination</keyword>
<keyword evidence="4" id="KW-0378">Hydrolase</keyword>
<feature type="compositionally biased region" description="Basic and acidic residues" evidence="11">
    <location>
        <begin position="259"/>
        <end position="268"/>
    </location>
</feature>
<dbReference type="SUPFAM" id="SSF100939">
    <property type="entry name" value="SPOC domain-like"/>
    <property type="match status" value="1"/>
</dbReference>
<dbReference type="InterPro" id="IPR014893">
    <property type="entry name" value="Ku_PK_bind"/>
</dbReference>
<keyword evidence="3" id="KW-0227">DNA damage</keyword>
<dbReference type="PANTHER" id="PTHR12604">
    <property type="entry name" value="KU AUTOANTIGEN DNA HELICASE"/>
    <property type="match status" value="1"/>
</dbReference>
<dbReference type="GO" id="GO:0016787">
    <property type="term" value="F:hydrolase activity"/>
    <property type="evidence" value="ECO:0007669"/>
    <property type="project" value="UniProtKB-KW"/>
</dbReference>
<protein>
    <submittedName>
        <fullName evidence="14">Ku domain-containing protein</fullName>
    </submittedName>
</protein>
<keyword evidence="10" id="KW-0539">Nucleus</keyword>
<name>A0A1I7Y909_9BILA</name>
<comment type="subcellular location">
    <subcellularLocation>
        <location evidence="1">Nucleus</location>
    </subcellularLocation>
</comment>
<keyword evidence="13" id="KW-1185">Reference proteome</keyword>
<keyword evidence="5" id="KW-0347">Helicase</keyword>
<dbReference type="Pfam" id="PF08785">
    <property type="entry name" value="Ku_PK_bind"/>
    <property type="match status" value="1"/>
</dbReference>
<dbReference type="InterPro" id="IPR006164">
    <property type="entry name" value="DNA_bd_Ku70/Ku80"/>
</dbReference>
<proteinExistence type="predicted"/>
<keyword evidence="2" id="KW-0547">Nucleotide-binding</keyword>
<evidence type="ECO:0000256" key="8">
    <source>
        <dbReference type="ARBA" id="ARBA00023172"/>
    </source>
</evidence>
<feature type="domain" description="Ku" evidence="12">
    <location>
        <begin position="271"/>
        <end position="413"/>
    </location>
</feature>
<evidence type="ECO:0000256" key="11">
    <source>
        <dbReference type="SAM" id="MobiDB-lite"/>
    </source>
</evidence>
<keyword evidence="6" id="KW-0067">ATP-binding</keyword>
<dbReference type="GO" id="GO:0005524">
    <property type="term" value="F:ATP binding"/>
    <property type="evidence" value="ECO:0007669"/>
    <property type="project" value="UniProtKB-KW"/>
</dbReference>
<evidence type="ECO:0000256" key="9">
    <source>
        <dbReference type="ARBA" id="ARBA00023204"/>
    </source>
</evidence>
<evidence type="ECO:0000256" key="6">
    <source>
        <dbReference type="ARBA" id="ARBA00022840"/>
    </source>
</evidence>
<sequence>MSKAGRVVIFVVDVSPGMSQISEGTQEKGIDLAKNVIRLVVSANLFTGSNDSFGIVQTCRSPDGDGICRRELEGASVDILKYVDREIGEPDADTPLEDRLGCFRQALDMITEMDSRGSEKTIIYLSNESTCLSPKEIDPFLMECDQQECQFVVVGKPNTIDAPEQLQYCWLSFKDASSGVSHFKGKKIAARNMACPLIIGGSSNHLINVNMLIKHQIAKPNLKMEHVRGLDGEKLKKVRQDGATMTNHFADGEDDEQEEPQKSWAPRETKSIQYEAKETARGIMYGCQQVVLNADDWAQVQRQEEGVSRSLRLVMFAPRSDVFPEQIMKGSLYYVLPKSGDANHVLAFSTFVDALLETEKVAIVNYSYNIKSKPKLAALIPKLSKKGCRLCYMVYLPFYQDVRSVEFPSLKDLDISEYQRDTMKSFVHSMALTEGDYKSKAIVNPMIQKTYRTLLHAALSDDIAPQADYSDLLAQVSPNQTMVDKCREIVEVLTKQFPVEKIEKTVSGSRTQDADPLNWDNLLDEDADQMMIRKIEDDQAAAPLRNIKFESPFVYSMLVKKELEEDGIRAMEETVAHLETVISTAIEFGGDQQHERAREFLKEWRKNSIHFKCPAMYNKFFKKTVLQARDNETTRSFLKYVCKKENITQNGDFIQMLMISEKQCPTAGALLKEEEDALKVLICDIIMEGDSKDFKGSEQTGQAEDEEWAEDL</sequence>
<dbReference type="InterPro" id="IPR036465">
    <property type="entry name" value="vWFA_dom_sf"/>
</dbReference>
<evidence type="ECO:0000259" key="12">
    <source>
        <dbReference type="SMART" id="SM00559"/>
    </source>
</evidence>
<dbReference type="PANTHER" id="PTHR12604:SF4">
    <property type="entry name" value="X-RAY REPAIR CROSS-COMPLEMENTING PROTEIN 5"/>
    <property type="match status" value="1"/>
</dbReference>
<dbReference type="Pfam" id="PF02735">
    <property type="entry name" value="Ku"/>
    <property type="match status" value="1"/>
</dbReference>
<feature type="region of interest" description="Disordered" evidence="11">
    <location>
        <begin position="245"/>
        <end position="268"/>
    </location>
</feature>
<dbReference type="GO" id="GO:0006303">
    <property type="term" value="P:double-strand break repair via nonhomologous end joining"/>
    <property type="evidence" value="ECO:0007669"/>
    <property type="project" value="InterPro"/>
</dbReference>
<dbReference type="AlphaFoldDB" id="A0A1I7Y909"/>
<evidence type="ECO:0000256" key="2">
    <source>
        <dbReference type="ARBA" id="ARBA00022741"/>
    </source>
</evidence>
<dbReference type="GO" id="GO:0004386">
    <property type="term" value="F:helicase activity"/>
    <property type="evidence" value="ECO:0007669"/>
    <property type="project" value="UniProtKB-KW"/>
</dbReference>
<dbReference type="SMART" id="SM00559">
    <property type="entry name" value="Ku78"/>
    <property type="match status" value="1"/>
</dbReference>
<evidence type="ECO:0000256" key="10">
    <source>
        <dbReference type="ARBA" id="ARBA00023242"/>
    </source>
</evidence>
<keyword evidence="7" id="KW-0238">DNA-binding</keyword>
<dbReference type="InterPro" id="IPR016194">
    <property type="entry name" value="SPOC-like_C_dom_sf"/>
</dbReference>
<evidence type="ECO:0000256" key="1">
    <source>
        <dbReference type="ARBA" id="ARBA00004123"/>
    </source>
</evidence>
<keyword evidence="9" id="KW-0234">DNA repair</keyword>
<dbReference type="Gene3D" id="1.25.40.240">
    <property type="entry name" value="Ku, C-terminal domain"/>
    <property type="match status" value="1"/>
</dbReference>
<evidence type="ECO:0000256" key="4">
    <source>
        <dbReference type="ARBA" id="ARBA00022801"/>
    </source>
</evidence>
<dbReference type="GO" id="GO:0006310">
    <property type="term" value="P:DNA recombination"/>
    <property type="evidence" value="ECO:0007669"/>
    <property type="project" value="UniProtKB-KW"/>
</dbReference>
<dbReference type="Proteomes" id="UP000095287">
    <property type="component" value="Unplaced"/>
</dbReference>
<organism evidence="13 14">
    <name type="scientific">Steinernema glaseri</name>
    <dbReference type="NCBI Taxonomy" id="37863"/>
    <lineage>
        <taxon>Eukaryota</taxon>
        <taxon>Metazoa</taxon>
        <taxon>Ecdysozoa</taxon>
        <taxon>Nematoda</taxon>
        <taxon>Chromadorea</taxon>
        <taxon>Rhabditida</taxon>
        <taxon>Tylenchina</taxon>
        <taxon>Panagrolaimomorpha</taxon>
        <taxon>Strongyloidoidea</taxon>
        <taxon>Steinernematidae</taxon>
        <taxon>Steinernema</taxon>
    </lineage>
</organism>
<accession>A0A1I7Y909</accession>
<dbReference type="SUPFAM" id="SSF101420">
    <property type="entry name" value="C-terminal domain of Ku80"/>
    <property type="match status" value="1"/>
</dbReference>
<feature type="compositionally biased region" description="Acidic residues" evidence="11">
    <location>
        <begin position="703"/>
        <end position="712"/>
    </location>
</feature>
<dbReference type="Gene3D" id="2.40.290.10">
    <property type="match status" value="1"/>
</dbReference>